<proteinExistence type="inferred from homology"/>
<comment type="subcellular location">
    <subcellularLocation>
        <location evidence="1 10">Cell membrane</location>
        <topology evidence="1 10">Multi-pass membrane protein</topology>
    </subcellularLocation>
</comment>
<dbReference type="AlphaFoldDB" id="A0A2T4UIL5"/>
<evidence type="ECO:0000256" key="7">
    <source>
        <dbReference type="ARBA" id="ARBA00035120"/>
    </source>
</evidence>
<evidence type="ECO:0000256" key="10">
    <source>
        <dbReference type="HAMAP-Rule" id="MF_00454"/>
    </source>
</evidence>
<dbReference type="GO" id="GO:0140114">
    <property type="term" value="P:cellular detoxification of fluoride"/>
    <property type="evidence" value="ECO:0007669"/>
    <property type="project" value="UniProtKB-UniRule"/>
</dbReference>
<dbReference type="PANTHER" id="PTHR28259:SF1">
    <property type="entry name" value="FLUORIDE EXPORT PROTEIN 1-RELATED"/>
    <property type="match status" value="1"/>
</dbReference>
<organism evidence="11 12">
    <name type="scientific">Paraconexibacter algicola</name>
    <dbReference type="NCBI Taxonomy" id="2133960"/>
    <lineage>
        <taxon>Bacteria</taxon>
        <taxon>Bacillati</taxon>
        <taxon>Actinomycetota</taxon>
        <taxon>Thermoleophilia</taxon>
        <taxon>Solirubrobacterales</taxon>
        <taxon>Paraconexibacteraceae</taxon>
        <taxon>Paraconexibacter</taxon>
    </lineage>
</organism>
<protein>
    <recommendedName>
        <fullName evidence="10">Fluoride-specific ion channel FluC</fullName>
    </recommendedName>
</protein>
<keyword evidence="4 10" id="KW-1133">Transmembrane helix</keyword>
<dbReference type="Proteomes" id="UP000240739">
    <property type="component" value="Unassembled WGS sequence"/>
</dbReference>
<sequence>MLLAVFLGGALGGLARWGLADGLGAGAHDGAWPTGTMVANLLGALVLGIVAARLLRHPDPSPRRARAGALLGPGLCGALTTFSTLQVEAVRLIDTGHPGTALAYLAVTITGGFALVRVGLRA</sequence>
<accession>A0A2T4UIL5</accession>
<name>A0A2T4UIL5_9ACTN</name>
<feature type="binding site" evidence="10">
    <location>
        <position position="80"/>
    </location>
    <ligand>
        <name>Na(+)</name>
        <dbReference type="ChEBI" id="CHEBI:29101"/>
        <note>structural</note>
    </ligand>
</feature>
<evidence type="ECO:0000256" key="3">
    <source>
        <dbReference type="ARBA" id="ARBA00022692"/>
    </source>
</evidence>
<dbReference type="HAMAP" id="MF_00454">
    <property type="entry name" value="FluC"/>
    <property type="match status" value="1"/>
</dbReference>
<feature type="transmembrane region" description="Helical" evidence="10">
    <location>
        <begin position="101"/>
        <end position="120"/>
    </location>
</feature>
<evidence type="ECO:0000313" key="11">
    <source>
        <dbReference type="EMBL" id="PTL59069.1"/>
    </source>
</evidence>
<comment type="catalytic activity">
    <reaction evidence="8">
        <text>fluoride(in) = fluoride(out)</text>
        <dbReference type="Rhea" id="RHEA:76159"/>
        <dbReference type="ChEBI" id="CHEBI:17051"/>
    </reaction>
    <physiologicalReaction direction="left-to-right" evidence="8">
        <dbReference type="Rhea" id="RHEA:76160"/>
    </physiologicalReaction>
</comment>
<keyword evidence="12" id="KW-1185">Reference proteome</keyword>
<evidence type="ECO:0000256" key="8">
    <source>
        <dbReference type="ARBA" id="ARBA00035585"/>
    </source>
</evidence>
<comment type="function">
    <text evidence="9 10">Fluoride-specific ion channel. Important for reducing fluoride concentration in the cell, thus reducing its toxicity.</text>
</comment>
<comment type="similarity">
    <text evidence="7 10">Belongs to the fluoride channel Fluc/FEX (TC 1.A.43) family.</text>
</comment>
<keyword evidence="10" id="KW-0479">Metal-binding</keyword>
<keyword evidence="3 10" id="KW-0812">Transmembrane</keyword>
<keyword evidence="10" id="KW-0406">Ion transport</keyword>
<feature type="transmembrane region" description="Helical" evidence="10">
    <location>
        <begin position="36"/>
        <end position="55"/>
    </location>
</feature>
<keyword evidence="10" id="KW-0813">Transport</keyword>
<feature type="transmembrane region" description="Helical" evidence="10">
    <location>
        <begin position="67"/>
        <end position="89"/>
    </location>
</feature>
<evidence type="ECO:0000256" key="6">
    <source>
        <dbReference type="ARBA" id="ARBA00023303"/>
    </source>
</evidence>
<dbReference type="OrthoDB" id="5148600at2"/>
<comment type="activity regulation">
    <text evidence="10">Na(+) is not transported, but it plays an essential structural role and its presence is essential for fluoride channel function.</text>
</comment>
<dbReference type="RefSeq" id="WP_107567505.1">
    <property type="nucleotide sequence ID" value="NZ_PYYB01000001.1"/>
</dbReference>
<evidence type="ECO:0000256" key="9">
    <source>
        <dbReference type="ARBA" id="ARBA00049940"/>
    </source>
</evidence>
<comment type="caution">
    <text evidence="11">The sequence shown here is derived from an EMBL/GenBank/DDBJ whole genome shotgun (WGS) entry which is preliminary data.</text>
</comment>
<keyword evidence="5 10" id="KW-0472">Membrane</keyword>
<evidence type="ECO:0000256" key="1">
    <source>
        <dbReference type="ARBA" id="ARBA00004651"/>
    </source>
</evidence>
<dbReference type="PANTHER" id="PTHR28259">
    <property type="entry name" value="FLUORIDE EXPORT PROTEIN 1-RELATED"/>
    <property type="match status" value="1"/>
</dbReference>
<dbReference type="EMBL" id="PYYB01000001">
    <property type="protein sequence ID" value="PTL59069.1"/>
    <property type="molecule type" value="Genomic_DNA"/>
</dbReference>
<dbReference type="GO" id="GO:0005886">
    <property type="term" value="C:plasma membrane"/>
    <property type="evidence" value="ECO:0007669"/>
    <property type="project" value="UniProtKB-SubCell"/>
</dbReference>
<dbReference type="GO" id="GO:0046872">
    <property type="term" value="F:metal ion binding"/>
    <property type="evidence" value="ECO:0007669"/>
    <property type="project" value="UniProtKB-KW"/>
</dbReference>
<feature type="binding site" evidence="10">
    <location>
        <position position="77"/>
    </location>
    <ligand>
        <name>Na(+)</name>
        <dbReference type="ChEBI" id="CHEBI:29101"/>
        <note>structural</note>
    </ligand>
</feature>
<keyword evidence="6 10" id="KW-0407">Ion channel</keyword>
<evidence type="ECO:0000256" key="5">
    <source>
        <dbReference type="ARBA" id="ARBA00023136"/>
    </source>
</evidence>
<gene>
    <name evidence="10" type="primary">fluC</name>
    <name evidence="10" type="synonym">crcB</name>
    <name evidence="11" type="ORF">C7Y72_05110</name>
</gene>
<evidence type="ECO:0000313" key="12">
    <source>
        <dbReference type="Proteomes" id="UP000240739"/>
    </source>
</evidence>
<dbReference type="Pfam" id="PF02537">
    <property type="entry name" value="CRCB"/>
    <property type="match status" value="1"/>
</dbReference>
<dbReference type="InterPro" id="IPR003691">
    <property type="entry name" value="FluC"/>
</dbReference>
<evidence type="ECO:0000256" key="2">
    <source>
        <dbReference type="ARBA" id="ARBA00022475"/>
    </source>
</evidence>
<keyword evidence="2 10" id="KW-1003">Cell membrane</keyword>
<reference evidence="11 12" key="1">
    <citation type="submission" date="2018-03" db="EMBL/GenBank/DDBJ databases">
        <title>Aquarubrobacter algicola gen. nov., sp. nov., a novel actinobacterium isolated from shallow eutrophic lake during the end of cyanobacterial harmful algal blooms.</title>
        <authorList>
            <person name="Chun S.J."/>
        </authorList>
    </citation>
    <scope>NUCLEOTIDE SEQUENCE [LARGE SCALE GENOMIC DNA]</scope>
    <source>
        <strain evidence="11 12">Seoho-28</strain>
    </source>
</reference>
<keyword evidence="10" id="KW-0915">Sodium</keyword>
<evidence type="ECO:0000256" key="4">
    <source>
        <dbReference type="ARBA" id="ARBA00022989"/>
    </source>
</evidence>
<dbReference type="GO" id="GO:0062054">
    <property type="term" value="F:fluoride channel activity"/>
    <property type="evidence" value="ECO:0007669"/>
    <property type="project" value="UniProtKB-UniRule"/>
</dbReference>